<comment type="caution">
    <text evidence="1">The sequence shown here is derived from an EMBL/GenBank/DDBJ whole genome shotgun (WGS) entry which is preliminary data.</text>
</comment>
<sequence length="255" mass="29891">MYPYNQTSKEISRIQNEIFEKSKLHYEQHTLWNEYIVLLAETNETRGTAISYNCGRTLSNYTADLIFVGQTKEEVEQNFVYTPVEIIYVPSHYFWTKDDYRYLENEVKTFSQMRELALSIISRISDALEKEKMSNKISQVCGPITGGGKGSIKENLKIFSKTIHKLNGENNNFVLDQMPFEPVMHDLAKDWLAQHPSEKYCKPIFDEFYLPIFESGLIKKFFFIHGWQSSKGAQWEHDQAIRLKIEIECLPENFV</sequence>
<proteinExistence type="predicted"/>
<dbReference type="AlphaFoldDB" id="A0A0G0JF80"/>
<gene>
    <name evidence="1" type="ORF">US50_C0015G0011</name>
</gene>
<organism evidence="1 2">
    <name type="scientific">Candidatus Nomurabacteria bacterium GW2011_GWB1_37_5</name>
    <dbReference type="NCBI Taxonomy" id="1618742"/>
    <lineage>
        <taxon>Bacteria</taxon>
        <taxon>Candidatus Nomuraibacteriota</taxon>
    </lineage>
</organism>
<dbReference type="EMBL" id="LBTF01000015">
    <property type="protein sequence ID" value="KKQ35419.1"/>
    <property type="molecule type" value="Genomic_DNA"/>
</dbReference>
<evidence type="ECO:0000313" key="2">
    <source>
        <dbReference type="Proteomes" id="UP000033876"/>
    </source>
</evidence>
<evidence type="ECO:0000313" key="1">
    <source>
        <dbReference type="EMBL" id="KKQ35419.1"/>
    </source>
</evidence>
<name>A0A0G0JF80_9BACT</name>
<reference evidence="1 2" key="1">
    <citation type="journal article" date="2015" name="Nature">
        <title>rRNA introns, odd ribosomes, and small enigmatic genomes across a large radiation of phyla.</title>
        <authorList>
            <person name="Brown C.T."/>
            <person name="Hug L.A."/>
            <person name="Thomas B.C."/>
            <person name="Sharon I."/>
            <person name="Castelle C.J."/>
            <person name="Singh A."/>
            <person name="Wilkins M.J."/>
            <person name="Williams K.H."/>
            <person name="Banfield J.F."/>
        </authorList>
    </citation>
    <scope>NUCLEOTIDE SEQUENCE [LARGE SCALE GENOMIC DNA]</scope>
</reference>
<dbReference type="Proteomes" id="UP000033876">
    <property type="component" value="Unassembled WGS sequence"/>
</dbReference>
<protein>
    <submittedName>
        <fullName evidence="1">Uncharacterized protein</fullName>
    </submittedName>
</protein>
<accession>A0A0G0JF80</accession>